<evidence type="ECO:0000313" key="2">
    <source>
        <dbReference type="Proteomes" id="UP000230108"/>
    </source>
</evidence>
<dbReference type="InterPro" id="IPR036412">
    <property type="entry name" value="HAD-like_sf"/>
</dbReference>
<dbReference type="PANTHER" id="PTHR10000">
    <property type="entry name" value="PHOSPHOSERINE PHOSPHATASE"/>
    <property type="match status" value="1"/>
</dbReference>
<dbReference type="SFLD" id="SFLDG01140">
    <property type="entry name" value="C2.B:_Phosphomannomutase_and_P"/>
    <property type="match status" value="1"/>
</dbReference>
<dbReference type="SUPFAM" id="SSF56784">
    <property type="entry name" value="HAD-like"/>
    <property type="match status" value="1"/>
</dbReference>
<dbReference type="PANTHER" id="PTHR10000:SF8">
    <property type="entry name" value="HAD SUPERFAMILY HYDROLASE-LIKE, TYPE 3"/>
    <property type="match status" value="1"/>
</dbReference>
<organism evidence="1 2">
    <name type="scientific">Candidatus Roizmanbacteria bacterium CG_4_10_14_0_8_um_filter_39_9</name>
    <dbReference type="NCBI Taxonomy" id="1974829"/>
    <lineage>
        <taxon>Bacteria</taxon>
        <taxon>Candidatus Roizmaniibacteriota</taxon>
    </lineage>
</organism>
<dbReference type="GO" id="GO:0000287">
    <property type="term" value="F:magnesium ion binding"/>
    <property type="evidence" value="ECO:0007669"/>
    <property type="project" value="TreeGrafter"/>
</dbReference>
<evidence type="ECO:0008006" key="3">
    <source>
        <dbReference type="Google" id="ProtNLM"/>
    </source>
</evidence>
<accession>A0A2M7QCL7</accession>
<dbReference type="EMBL" id="PFLF01000067">
    <property type="protein sequence ID" value="PIY68949.1"/>
    <property type="molecule type" value="Genomic_DNA"/>
</dbReference>
<dbReference type="SFLD" id="SFLDS00003">
    <property type="entry name" value="Haloacid_Dehalogenase"/>
    <property type="match status" value="1"/>
</dbReference>
<dbReference type="GO" id="GO:0005829">
    <property type="term" value="C:cytosol"/>
    <property type="evidence" value="ECO:0007669"/>
    <property type="project" value="TreeGrafter"/>
</dbReference>
<dbReference type="AlphaFoldDB" id="A0A2M7QCL7"/>
<dbReference type="InterPro" id="IPR006379">
    <property type="entry name" value="HAD-SF_hydro_IIB"/>
</dbReference>
<dbReference type="Proteomes" id="UP000230108">
    <property type="component" value="Unassembled WGS sequence"/>
</dbReference>
<dbReference type="Gene3D" id="3.40.50.1000">
    <property type="entry name" value="HAD superfamily/HAD-like"/>
    <property type="match status" value="1"/>
</dbReference>
<proteinExistence type="predicted"/>
<reference evidence="2" key="1">
    <citation type="submission" date="2017-09" db="EMBL/GenBank/DDBJ databases">
        <title>Depth-based differentiation of microbial function through sediment-hosted aquifers and enrichment of novel symbionts in the deep terrestrial subsurface.</title>
        <authorList>
            <person name="Probst A.J."/>
            <person name="Ladd B."/>
            <person name="Jarett J.K."/>
            <person name="Geller-Mcgrath D.E."/>
            <person name="Sieber C.M.K."/>
            <person name="Emerson J.B."/>
            <person name="Anantharaman K."/>
            <person name="Thomas B.C."/>
            <person name="Malmstrom R."/>
            <person name="Stieglmeier M."/>
            <person name="Klingl A."/>
            <person name="Woyke T."/>
            <person name="Ryan C.M."/>
            <person name="Banfield J.F."/>
        </authorList>
    </citation>
    <scope>NUCLEOTIDE SEQUENCE [LARGE SCALE GENOMIC DNA]</scope>
</reference>
<evidence type="ECO:0000313" key="1">
    <source>
        <dbReference type="EMBL" id="PIY68949.1"/>
    </source>
</evidence>
<dbReference type="InterPro" id="IPR023214">
    <property type="entry name" value="HAD_sf"/>
</dbReference>
<sequence>MTIKAILSDLDGSLVSCDGHYDVRLPALLQKLREKNIHFSLATGRACYGLVEKLLKELNLYDYHIVFGGGMILNVLTGETPWLRPISEKSVRKIVSYYNTQSFLYSVETTEAAYMFRRFETFMYPTGVIVRDFIESTIPPGVLKILLQSSINKLSEKIAQKHIKHILNECKDVEVVRLGHEGYFGWDVTAENSTKHTAVLEYGKILKINPKEMVAIGDGYNDYPLFTACGYKIAMGNAPKELKDIADLVVAPVESGGIIEAIEHVLTLAKII</sequence>
<dbReference type="NCBIfam" id="TIGR01484">
    <property type="entry name" value="HAD-SF-IIB"/>
    <property type="match status" value="1"/>
</dbReference>
<comment type="caution">
    <text evidence="1">The sequence shown here is derived from an EMBL/GenBank/DDBJ whole genome shotgun (WGS) entry which is preliminary data.</text>
</comment>
<dbReference type="Pfam" id="PF08282">
    <property type="entry name" value="Hydrolase_3"/>
    <property type="match status" value="1"/>
</dbReference>
<protein>
    <recommendedName>
        <fullName evidence="3">Cof-type HAD-IIB family hydrolase</fullName>
    </recommendedName>
</protein>
<dbReference type="GO" id="GO:0016791">
    <property type="term" value="F:phosphatase activity"/>
    <property type="evidence" value="ECO:0007669"/>
    <property type="project" value="TreeGrafter"/>
</dbReference>
<name>A0A2M7QCL7_9BACT</name>
<dbReference type="Gene3D" id="3.30.1240.10">
    <property type="match status" value="1"/>
</dbReference>
<gene>
    <name evidence="1" type="ORF">COY90_03190</name>
</gene>